<dbReference type="InterPro" id="IPR019420">
    <property type="entry name" value="7TM_GPCR_serpentine_rcpt_Srbc"/>
</dbReference>
<dbReference type="GO" id="GO:0016020">
    <property type="term" value="C:membrane"/>
    <property type="evidence" value="ECO:0007669"/>
    <property type="project" value="UniProtKB-SubCell"/>
</dbReference>
<evidence type="ECO:0000256" key="2">
    <source>
        <dbReference type="ARBA" id="ARBA00022692"/>
    </source>
</evidence>
<evidence type="ECO:0000259" key="6">
    <source>
        <dbReference type="PROSITE" id="PS50262"/>
    </source>
</evidence>
<proteinExistence type="predicted"/>
<organism evidence="7 8">
    <name type="scientific">Pristionchus entomophagus</name>
    <dbReference type="NCBI Taxonomy" id="358040"/>
    <lineage>
        <taxon>Eukaryota</taxon>
        <taxon>Metazoa</taxon>
        <taxon>Ecdysozoa</taxon>
        <taxon>Nematoda</taxon>
        <taxon>Chromadorea</taxon>
        <taxon>Rhabditida</taxon>
        <taxon>Rhabditina</taxon>
        <taxon>Diplogasteromorpha</taxon>
        <taxon>Diplogasteroidea</taxon>
        <taxon>Neodiplogasteridae</taxon>
        <taxon>Pristionchus</taxon>
    </lineage>
</organism>
<evidence type="ECO:0000313" key="8">
    <source>
        <dbReference type="Proteomes" id="UP001432027"/>
    </source>
</evidence>
<protein>
    <recommendedName>
        <fullName evidence="6">G-protein coupled receptors family 1 profile domain-containing protein</fullName>
    </recommendedName>
</protein>
<evidence type="ECO:0000313" key="7">
    <source>
        <dbReference type="EMBL" id="GMS92230.1"/>
    </source>
</evidence>
<dbReference type="InterPro" id="IPR017452">
    <property type="entry name" value="GPCR_Rhodpsn_7TM"/>
</dbReference>
<keyword evidence="3 5" id="KW-1133">Transmembrane helix</keyword>
<dbReference type="EMBL" id="BTSX01000004">
    <property type="protein sequence ID" value="GMS92230.1"/>
    <property type="molecule type" value="Genomic_DNA"/>
</dbReference>
<accession>A0AAV5TAQ0</accession>
<dbReference type="Gene3D" id="1.20.1070.10">
    <property type="entry name" value="Rhodopsin 7-helix transmembrane proteins"/>
    <property type="match status" value="1"/>
</dbReference>
<evidence type="ECO:0000256" key="1">
    <source>
        <dbReference type="ARBA" id="ARBA00004370"/>
    </source>
</evidence>
<reference evidence="7" key="1">
    <citation type="submission" date="2023-10" db="EMBL/GenBank/DDBJ databases">
        <title>Genome assembly of Pristionchus species.</title>
        <authorList>
            <person name="Yoshida K."/>
            <person name="Sommer R.J."/>
        </authorList>
    </citation>
    <scope>NUCLEOTIDE SEQUENCE</scope>
    <source>
        <strain evidence="7">RS0144</strain>
    </source>
</reference>
<evidence type="ECO:0000256" key="4">
    <source>
        <dbReference type="ARBA" id="ARBA00023136"/>
    </source>
</evidence>
<comment type="caution">
    <text evidence="7">The sequence shown here is derived from an EMBL/GenBank/DDBJ whole genome shotgun (WGS) entry which is preliminary data.</text>
</comment>
<dbReference type="Proteomes" id="UP001432027">
    <property type="component" value="Unassembled WGS sequence"/>
</dbReference>
<evidence type="ECO:0000256" key="5">
    <source>
        <dbReference type="SAM" id="Phobius"/>
    </source>
</evidence>
<feature type="non-terminal residue" evidence="7">
    <location>
        <position position="1"/>
    </location>
</feature>
<sequence length="84" mass="9536">PAFLTILISMERILAVIFPHFYSRLYGKYTKFVCISVCAASVAMSILVAYLVSENDREQWKTQHCPVISSVTKVSISFVFPFLL</sequence>
<dbReference type="AlphaFoldDB" id="A0AAV5TAQ0"/>
<keyword evidence="8" id="KW-1185">Reference proteome</keyword>
<name>A0AAV5TAQ0_9BILA</name>
<feature type="transmembrane region" description="Helical" evidence="5">
    <location>
        <begin position="29"/>
        <end position="52"/>
    </location>
</feature>
<evidence type="ECO:0000256" key="3">
    <source>
        <dbReference type="ARBA" id="ARBA00022989"/>
    </source>
</evidence>
<dbReference type="PROSITE" id="PS50262">
    <property type="entry name" value="G_PROTEIN_RECEP_F1_2"/>
    <property type="match status" value="1"/>
</dbReference>
<comment type="subcellular location">
    <subcellularLocation>
        <location evidence="1">Membrane</location>
    </subcellularLocation>
</comment>
<keyword evidence="4 5" id="KW-0472">Membrane</keyword>
<dbReference type="SUPFAM" id="SSF81321">
    <property type="entry name" value="Family A G protein-coupled receptor-like"/>
    <property type="match status" value="1"/>
</dbReference>
<keyword evidence="2 5" id="KW-0812">Transmembrane</keyword>
<gene>
    <name evidence="7" type="ORF">PENTCL1PPCAC_14405</name>
</gene>
<feature type="domain" description="G-protein coupled receptors family 1 profile" evidence="6">
    <location>
        <begin position="1"/>
        <end position="84"/>
    </location>
</feature>
<dbReference type="Pfam" id="PF10316">
    <property type="entry name" value="7TM_GPCR_Srbc"/>
    <property type="match status" value="1"/>
</dbReference>